<evidence type="ECO:0000313" key="1">
    <source>
        <dbReference type="EMBL" id="SPO04009.1"/>
    </source>
</evidence>
<dbReference type="EMBL" id="ONZQ02000009">
    <property type="protein sequence ID" value="SPO04009.1"/>
    <property type="molecule type" value="Genomic_DNA"/>
</dbReference>
<accession>A0AAE8N209</accession>
<dbReference type="PANTHER" id="PTHR38567:SF1">
    <property type="entry name" value="DUF4291 DOMAIN-CONTAINING PROTEIN"/>
    <property type="match status" value="1"/>
</dbReference>
<keyword evidence="2" id="KW-1185">Reference proteome</keyword>
<name>A0AAE8N209_9PEZI</name>
<dbReference type="AlphaFoldDB" id="A0AAE8N209"/>
<gene>
    <name evidence="1" type="ORF">DNG_06692</name>
</gene>
<dbReference type="InterPro" id="IPR025633">
    <property type="entry name" value="DUF4291"/>
</dbReference>
<evidence type="ECO:0008006" key="3">
    <source>
        <dbReference type="Google" id="ProtNLM"/>
    </source>
</evidence>
<evidence type="ECO:0000313" key="2">
    <source>
        <dbReference type="Proteomes" id="UP001187682"/>
    </source>
</evidence>
<organism evidence="1 2">
    <name type="scientific">Cephalotrichum gorgonifer</name>
    <dbReference type="NCBI Taxonomy" id="2041049"/>
    <lineage>
        <taxon>Eukaryota</taxon>
        <taxon>Fungi</taxon>
        <taxon>Dikarya</taxon>
        <taxon>Ascomycota</taxon>
        <taxon>Pezizomycotina</taxon>
        <taxon>Sordariomycetes</taxon>
        <taxon>Hypocreomycetidae</taxon>
        <taxon>Microascales</taxon>
        <taxon>Microascaceae</taxon>
        <taxon>Cephalotrichum</taxon>
    </lineage>
</organism>
<dbReference type="Pfam" id="PF14124">
    <property type="entry name" value="DUF4291"/>
    <property type="match status" value="1"/>
</dbReference>
<protein>
    <recommendedName>
        <fullName evidence="3">DUF4291 domain-containing protein</fullName>
    </recommendedName>
</protein>
<comment type="caution">
    <text evidence="1">The sequence shown here is derived from an EMBL/GenBank/DDBJ whole genome shotgun (WGS) entry which is preliminary data.</text>
</comment>
<dbReference type="Proteomes" id="UP001187682">
    <property type="component" value="Unassembled WGS sequence"/>
</dbReference>
<proteinExistence type="predicted"/>
<sequence>MAEEAQPQTPPAKAAAVAATPYRQVRAVYDADTITVYQAYPSAIADEAVAAQCLTASSKFKRGRMTWVKPSWCWMMYRAGYSYKDRGQEKILALKMSHDNFLSLLRRGVLTHGVDRAEPKEGDVRVQWDPERDARLEKLEYRSIQIGIPGVLSTEWAEEWVVGIEDVTARARELKRVLDEEEGVGDEELVKRGLLPVEREFALPDDLREQLKMN</sequence>
<reference evidence="1" key="1">
    <citation type="submission" date="2018-03" db="EMBL/GenBank/DDBJ databases">
        <authorList>
            <person name="Guldener U."/>
        </authorList>
    </citation>
    <scope>NUCLEOTIDE SEQUENCE</scope>
</reference>
<dbReference type="PANTHER" id="PTHR38567">
    <property type="entry name" value="DUF4291 DOMAIN-CONTAINING PROTEIN"/>
    <property type="match status" value="1"/>
</dbReference>